<comment type="caution">
    <text evidence="2">The sequence shown here is derived from an EMBL/GenBank/DDBJ whole genome shotgun (WGS) entry which is preliminary data.</text>
</comment>
<organism evidence="2">
    <name type="scientific">marine sediment metagenome</name>
    <dbReference type="NCBI Taxonomy" id="412755"/>
    <lineage>
        <taxon>unclassified sequences</taxon>
        <taxon>metagenomes</taxon>
        <taxon>ecological metagenomes</taxon>
    </lineage>
</organism>
<protein>
    <submittedName>
        <fullName evidence="2">Uncharacterized protein</fullName>
    </submittedName>
</protein>
<dbReference type="AlphaFoldDB" id="A0A0F9MY74"/>
<dbReference type="SUPFAM" id="SSF52540">
    <property type="entry name" value="P-loop containing nucleoside triphosphate hydrolases"/>
    <property type="match status" value="1"/>
</dbReference>
<proteinExistence type="predicted"/>
<feature type="coiled-coil region" evidence="1">
    <location>
        <begin position="291"/>
        <end position="325"/>
    </location>
</feature>
<sequence>MYGLKIDFTIVNTCLVNTIGDGKLPLYVDTENLRKLVAKKDITDLSIFAMHHPLSNLLIENRHQLDYILNKSCNILVSGHEHIPDYSIKRDVEGNEYISIINGSAFLPKEFKSESFTYRFSILEFDNLLNEIKIIPYFTLPSILHCGRDTSLYSCAKEDGIIILPLKNDHLIYDEEKISDPLDRFEIPEILLDFFKKKFNEIMNVANKAQFLNLRKKIKKGQQYALNRISAYFIKYLLMHKIITQFEQLKTTLNKFYIFSLIKNLHDRIFKYYDPSYFAKINKDLKKILSVRHKEKSVTELREDLQRAEDRIKELEKKKVSILELYYKRPIDLLPKLFYEDKMEVTEHFEWYKKLGLLSDPFPSNDGLENIKEEFFEKVIYPTSTIEQFKTILITDDISDLINKTIGIYGPFGSGKTTLFQYIERLLTIYHEKIIVIFISLEARATLDEIRRKFFLKLNLQLRDIHLNIFKYAILEVDLEEDCINMLVNLSTIKEAMFIFIEDIYKHSGRKDYIDEVIGFIKALQIYRKDFTSSGVKTSFFFSAISEVIEKIRRDHSISGSVDTYQKMATIDLETALAMINLRLTAFAKDPQKPPKVKREYLSRLKQIAKQNGTPIITFRDYIDILLDRFRRLEFTEDSITIESDDQAILSIQKDLEAKHKSINQSFKYLLERSQSDRIIFEQFISILDSLWSEEPIFEGDNQFYTSKSYLIHLMQTKLIKKIRVSNKIGWTVSDDCKEYFNKLHNQYGLFPSSIIPSVFFAKEKLVVQDNKYIIALENIIKRSEDYGIDFLKFLKLAKDQYKKVEDLSTSINILKEDFMSDSIFDLMQESFRNFIIAFVIQCDRDLSNYNVALRQYESSWYEEMEIVRFAKRLKDYVEKIQHTKEENLNLLREYVSSVKKIVSALKRYVQWDTVFSLKNRKIWKNDKQILNNIRKNIDSNNLRLAKIKIFNLLREKIKLLIYDLSVILYGFEKWKRALPEYINKKLITMINKIRAPRKVNERDLLLRLKVEDLFAIIEFLNIKTENKIKILASVVSLSKKILPQFSKNNIWIQEILELIEIIDSFYEHMLQGNIESPWNSREVIKLENINEDSGYDDTLSKTIFSKLPIVLDRTLRPIHYHGFELDLRTLVSWTINNKDRIEIGAIYHDEKIILKKRF</sequence>
<name>A0A0F9MY74_9ZZZZ</name>
<evidence type="ECO:0000256" key="1">
    <source>
        <dbReference type="SAM" id="Coils"/>
    </source>
</evidence>
<dbReference type="Gene3D" id="3.40.50.300">
    <property type="entry name" value="P-loop containing nucleotide triphosphate hydrolases"/>
    <property type="match status" value="1"/>
</dbReference>
<accession>A0A0F9MY74</accession>
<keyword evidence="1" id="KW-0175">Coiled coil</keyword>
<dbReference type="InterPro" id="IPR029052">
    <property type="entry name" value="Metallo-depent_PP-like"/>
</dbReference>
<dbReference type="EMBL" id="LAZR01004225">
    <property type="protein sequence ID" value="KKN10639.1"/>
    <property type="molecule type" value="Genomic_DNA"/>
</dbReference>
<dbReference type="SUPFAM" id="SSF56300">
    <property type="entry name" value="Metallo-dependent phosphatases"/>
    <property type="match status" value="1"/>
</dbReference>
<evidence type="ECO:0000313" key="2">
    <source>
        <dbReference type="EMBL" id="KKN10639.1"/>
    </source>
</evidence>
<gene>
    <name evidence="2" type="ORF">LCGC14_1034520</name>
</gene>
<reference evidence="2" key="1">
    <citation type="journal article" date="2015" name="Nature">
        <title>Complex archaea that bridge the gap between prokaryotes and eukaryotes.</title>
        <authorList>
            <person name="Spang A."/>
            <person name="Saw J.H."/>
            <person name="Jorgensen S.L."/>
            <person name="Zaremba-Niedzwiedzka K."/>
            <person name="Martijn J."/>
            <person name="Lind A.E."/>
            <person name="van Eijk R."/>
            <person name="Schleper C."/>
            <person name="Guy L."/>
            <person name="Ettema T.J."/>
        </authorList>
    </citation>
    <scope>NUCLEOTIDE SEQUENCE</scope>
</reference>
<dbReference type="InterPro" id="IPR027417">
    <property type="entry name" value="P-loop_NTPase"/>
</dbReference>